<dbReference type="Proteomes" id="UP000317944">
    <property type="component" value="Unassembled WGS sequence"/>
</dbReference>
<feature type="chain" id="PRO_5039719959" evidence="1">
    <location>
        <begin position="23"/>
        <end position="187"/>
    </location>
</feature>
<reference evidence="2 3" key="1">
    <citation type="submission" date="2018-03" db="EMBL/GenBank/DDBJ databases">
        <title>Aerobic endospore-forming bacteria genome sequencing and assembly.</title>
        <authorList>
            <person name="Cavalcante D.A."/>
            <person name="Driks A."/>
            <person name="Putonti C."/>
            <person name="De-Souza M.T."/>
        </authorList>
    </citation>
    <scope>NUCLEOTIDE SEQUENCE [LARGE SCALE GENOMIC DNA]</scope>
    <source>
        <strain evidence="2 3">SDF0037</strain>
    </source>
</reference>
<evidence type="ECO:0000313" key="2">
    <source>
        <dbReference type="EMBL" id="TQR32197.1"/>
    </source>
</evidence>
<dbReference type="Gene3D" id="3.10.450.50">
    <property type="match status" value="1"/>
</dbReference>
<dbReference type="OrthoDB" id="2839093at2"/>
<keyword evidence="1" id="KW-0732">Signal</keyword>
<gene>
    <name evidence="2" type="ORF">C7Y47_12795</name>
</gene>
<evidence type="ECO:0000256" key="1">
    <source>
        <dbReference type="SAM" id="SignalP"/>
    </source>
</evidence>
<protein>
    <submittedName>
        <fullName evidence="2">DUF3225 domain-containing protein</fullName>
    </submittedName>
</protein>
<proteinExistence type="predicted"/>
<organism evidence="2 3">
    <name type="scientific">Lysinibacillus sphaericus</name>
    <name type="common">Bacillus sphaericus</name>
    <dbReference type="NCBI Taxonomy" id="1421"/>
    <lineage>
        <taxon>Bacteria</taxon>
        <taxon>Bacillati</taxon>
        <taxon>Bacillota</taxon>
        <taxon>Bacilli</taxon>
        <taxon>Bacillales</taxon>
        <taxon>Bacillaceae</taxon>
        <taxon>Lysinibacillus</taxon>
    </lineage>
</organism>
<evidence type="ECO:0000313" key="3">
    <source>
        <dbReference type="Proteomes" id="UP000317944"/>
    </source>
</evidence>
<dbReference type="InterPro" id="IPR032710">
    <property type="entry name" value="NTF2-like_dom_sf"/>
</dbReference>
<dbReference type="SUPFAM" id="SSF54427">
    <property type="entry name" value="NTF2-like"/>
    <property type="match status" value="1"/>
</dbReference>
<dbReference type="EMBL" id="SADV01000009">
    <property type="protein sequence ID" value="TQR32197.1"/>
    <property type="molecule type" value="Genomic_DNA"/>
</dbReference>
<dbReference type="RefSeq" id="WP_142509135.1">
    <property type="nucleotide sequence ID" value="NZ_SADV01000009.1"/>
</dbReference>
<dbReference type="AlphaFoldDB" id="A0A544UH81"/>
<comment type="caution">
    <text evidence="2">The sequence shown here is derived from an EMBL/GenBank/DDBJ whole genome shotgun (WGS) entry which is preliminary data.</text>
</comment>
<name>A0A544UH81_LYSSH</name>
<dbReference type="PROSITE" id="PS51257">
    <property type="entry name" value="PROKAR_LIPOPROTEIN"/>
    <property type="match status" value="1"/>
</dbReference>
<accession>A0A544UH81</accession>
<sequence length="187" mass="20954">MLKKSFLAVLTLLMLTTLVLTACGNKKDDEMSAEDRQKIIDDGTVRFETNGGKITKAENIPAEENKAIIAAFNEYIAALNSKEIDRYMETLSKNPKGFNYEGEKNYITDVFKQSDVKRDAKNTTIIKYSENEAQVYSNITSHLVQTTTNVKHESAGQQVTVFVKEDGLWKVTSVFYTGDETKSTTGK</sequence>
<feature type="signal peptide" evidence="1">
    <location>
        <begin position="1"/>
        <end position="22"/>
    </location>
</feature>